<evidence type="ECO:0000256" key="2">
    <source>
        <dbReference type="SAM" id="MobiDB-lite"/>
    </source>
</evidence>
<comment type="function">
    <text evidence="1">Component of the Mediator complex, a coactivator involved in the regulated transcription of nearly all RNA polymerase II-dependent genes. Mediator functions as a bridge to convey information from gene-specific regulatory proteins to the basal RNA polymerase II transcription machinery. Mediator is recruited to promoters by direct interactions with regulatory proteins and serves as a scaffold for the assembly of a functional preinitiation complex with RNA polymerase II and the general transcription factors.</text>
</comment>
<feature type="region of interest" description="Disordered" evidence="2">
    <location>
        <begin position="1129"/>
        <end position="1150"/>
    </location>
</feature>
<feature type="region of interest" description="Disordered" evidence="2">
    <location>
        <begin position="1649"/>
        <end position="1714"/>
    </location>
</feature>
<organism evidence="4 5">
    <name type="scientific">Cryptosporidium canis</name>
    <dbReference type="NCBI Taxonomy" id="195482"/>
    <lineage>
        <taxon>Eukaryota</taxon>
        <taxon>Sar</taxon>
        <taxon>Alveolata</taxon>
        <taxon>Apicomplexa</taxon>
        <taxon>Conoidasida</taxon>
        <taxon>Coccidia</taxon>
        <taxon>Eucoccidiorida</taxon>
        <taxon>Eimeriorina</taxon>
        <taxon>Cryptosporidiidae</taxon>
        <taxon>Cryptosporidium</taxon>
    </lineage>
</organism>
<dbReference type="EMBL" id="JAPCXB010000119">
    <property type="protein sequence ID" value="KAJ1607554.1"/>
    <property type="molecule type" value="Genomic_DNA"/>
</dbReference>
<comment type="similarity">
    <text evidence="1">Belongs to the Mediator complex subunit 14 family.</text>
</comment>
<comment type="subunit">
    <text evidence="1">Component of the Mediator complex.</text>
</comment>
<evidence type="ECO:0000256" key="1">
    <source>
        <dbReference type="RuleBase" id="RU365082"/>
    </source>
</evidence>
<feature type="compositionally biased region" description="Basic and acidic residues" evidence="2">
    <location>
        <begin position="1554"/>
        <end position="1571"/>
    </location>
</feature>
<sequence>MRLTNEETEEFQRSFAPVSYGHLSRQLVEHSYSEFLDLLGRFTSDPNVQEEAKTCLWEYSAEVREVFLRMLAIGSLSRIIGDINKAIQLRETLVSIRFKQRKLAYDFYPALTLLGTPSPNVPSAIDMILLKDFSRMPNLLEELVSQYGRPMIVPKMSETQKSLIEKQLRDDFFIKYASSSIAKTRMVCFDVVNGRIQLDKKSRFSLTLISDLKQWQVIDARITVPEILSVYTVTREQNHSFKEILQAKIYYMFNCKDSEEREIGGNQDYELRADVLGELYKTANVITGEVILEMLLEQSILNIKEQGIAGIYHSEKSEYKYNSETYKYIDVHLYKNVDITNLTKSSDEMGSFNFERYSLAGAGQSKSLNSVQTVSRGISYSKSGASFILRFLMVPNGDIKCILWPFSLLFSRRDELSRDVNSVLDKLSTNESWLYLCNWEKTNHDNILDLSKILNHVSNVLRCYLLELYSLKLRRFLSKNATVENDVYSITIRLLDYSEYVVSLDIFTGSLLIRDANIGRNSIWRSYPSYYENLKKALKSNTNSLFHLLPCLLKLTRFQIIRDGLSSNYNWRPISSIPESIQDSIWTEKELREKETNEIKSEENTDGTVDRVDIPSGRMLSNSSSVIVNTVIDNMTSITNCMIKRVEKNSYISSPKESNDFDYFFYPKQAPDNSRTIYIQIDSKSCDVKVFKVFFTKNCKYVEDIDKVLLENNRVYRLLGTNNFDNSNKCDYNKGKVILAEFNLNIHSSINNNHLVKDEQGAKDTLGGKCDKLHAQGLQIDNVVHADDIGDREYALEYVGFDYNGLKDSFERVFEDYSENFETRHSEIIEFLELLQDSAGESYFPFRLYSGSDGGGCLEPTGSNSGVGIKEYGLFFQPYKDSEREQYLSSVQQGFSSDRARFKVQVFRVGAGKSPVLSSSSECSGVQRERGLSYRLVMETNQRGSSGSTLFMNGNLPVPLMCTSSCRGEAFTFDRGFKIEFSICDMADPVKQEFPREFGLVETISLAAESCVMAREGFIQLFIDCWHRLLRFLHKLLETMYMVYYSKPSYSLNSTTEMEPRRDFLIQRILPWEIELHILPWSLLFGDSLSSQLFQMLDYKGGFVNIRLLGVVDGSASQDSDVIELQRGRDHPDSLNGQVSDSHQNEGSDHSEIIHSNEATQLMERSLVVVEINDQLLSSFHSEIYKRDLLYSFNEEEPILLLGKAYWSILKSYEVSISVSIIESKQAPRIQEILLNDIHGFYDSLNTLSAKRIDGIGKFLLSFGLRKVGMQILFLFELDPVVHYKLKISLFDVQNIQLSGTSTKQPVEVINHTRKLLDEFIRVISCRILNLGEIGPDEMTLLSLNDPNNFERLQHIRRTIGSYQSPCHTHGEVYYYPGYFFQRILCSLSQFFTSSFYVSIASGVTQRKLNNMMSYLAKSSEGNGGSSVPQLKQPILNWAGGGSSQNNEGINTAIQNKTRLSKFDTFPIKQPIIEFTWFYNKVASFDVDRKHILSFNKKWGRPAKYHKIPEFISYMLPPMEEVQTRPKDTDSSKSKSSSNEVNPSDSSKSLNKGGDSKDGTGNDSKPRDEAASKVSCSGGIRKLHLDSKDANINDICVWPLEYDIPFFVTAGLDGLRSSRSITYAGAIEKRENKRSFSEYEQLHQLKQDTHGLVDSSSNPGSQDDCEQGSHENGNAKRKRLNEAEGLEGGDSVSVEKTDLGLSSKSPPKTRSSGASYPEFPLVCFPDIVRSETNHENIMIMDMSYSLELFTSPISSEFDILDQTLQSFGNLSQSRTLVRIVTIALCSSLMVIRDISVILKYPLLSMQGKLPVSIDLICQYDDLLVPIEREERTYCLRGVLYRVWRSNKIKEYNSIITTRQDPNLNTEKSLDQDCSHVDIYLAVRNIPVKSVDDIEINGCKASQIFSSFMQQNISHMSILSSILDRLFNSPFEELKKFHSPNSIQLLDILKPDAAPTPPVGSDGSAGLGANMGVNQQSSPENPVNSKMNYASSTPLTASPMSSPAFGPSNYPRGATGQIQGMNTMGGGLNYSASSSSQIPINNLAGESNSSYHMIPPVNQVPYNNSVTQVQHQQYQNSSMQYQLSSPTTTAAISSAVPTTATILQPKRSKPPDFEFSTNEL</sequence>
<feature type="domain" description="Mediator complex subunit MED14 N-terminal" evidence="3">
    <location>
        <begin position="18"/>
        <end position="209"/>
    </location>
</feature>
<evidence type="ECO:0000259" key="3">
    <source>
        <dbReference type="Pfam" id="PF08638"/>
    </source>
</evidence>
<dbReference type="InterPro" id="IPR055122">
    <property type="entry name" value="Med14_N"/>
</dbReference>
<gene>
    <name evidence="4" type="ORF">OJ252_2815</name>
</gene>
<evidence type="ECO:0000313" key="5">
    <source>
        <dbReference type="Proteomes" id="UP001071777"/>
    </source>
</evidence>
<reference evidence="4" key="1">
    <citation type="submission" date="2022-10" db="EMBL/GenBank/DDBJ databases">
        <title>Adaptive evolution leads to modifications in subtelomeric GC content in a zoonotic Cryptosporidium species.</title>
        <authorList>
            <person name="Li J."/>
            <person name="Feng Y."/>
            <person name="Xiao L."/>
        </authorList>
    </citation>
    <scope>NUCLEOTIDE SEQUENCE</scope>
    <source>
        <strain evidence="4">25894</strain>
    </source>
</reference>
<comment type="caution">
    <text evidence="4">The sequence shown here is derived from an EMBL/GenBank/DDBJ whole genome shotgun (WGS) entry which is preliminary data.</text>
</comment>
<keyword evidence="1" id="KW-0804">Transcription</keyword>
<keyword evidence="1" id="KW-0010">Activator</keyword>
<dbReference type="Pfam" id="PF08638">
    <property type="entry name" value="Med14"/>
    <property type="match status" value="1"/>
</dbReference>
<protein>
    <recommendedName>
        <fullName evidence="1">Mediator of RNA polymerase II transcription subunit 14</fullName>
    </recommendedName>
    <alternativeName>
        <fullName evidence="1">Mediator complex subunit 14</fullName>
    </alternativeName>
</protein>
<name>A0ABQ8P451_9CRYT</name>
<comment type="subcellular location">
    <subcellularLocation>
        <location evidence="1">Nucleus</location>
    </subcellularLocation>
</comment>
<keyword evidence="5" id="KW-1185">Reference proteome</keyword>
<evidence type="ECO:0000313" key="4">
    <source>
        <dbReference type="EMBL" id="KAJ1607554.1"/>
    </source>
</evidence>
<feature type="compositionally biased region" description="Basic and acidic residues" evidence="2">
    <location>
        <begin position="1522"/>
        <end position="1533"/>
    </location>
</feature>
<dbReference type="Proteomes" id="UP001071777">
    <property type="component" value="Unassembled WGS sequence"/>
</dbReference>
<proteinExistence type="inferred from homology"/>
<feature type="compositionally biased region" description="Low complexity" evidence="2">
    <location>
        <begin position="1534"/>
        <end position="1549"/>
    </location>
</feature>
<keyword evidence="1" id="KW-0805">Transcription regulation</keyword>
<feature type="region of interest" description="Disordered" evidence="2">
    <location>
        <begin position="1522"/>
        <end position="1576"/>
    </location>
</feature>
<accession>A0ABQ8P451</accession>
<keyword evidence="1" id="KW-0539">Nucleus</keyword>
<feature type="compositionally biased region" description="Polar residues" evidence="2">
    <location>
        <begin position="1700"/>
        <end position="1714"/>
    </location>
</feature>